<comment type="subunit">
    <text evidence="4 8">Homotetramer.</text>
</comment>
<evidence type="ECO:0000313" key="11">
    <source>
        <dbReference type="Proteomes" id="UP000700706"/>
    </source>
</evidence>
<dbReference type="InterPro" id="IPR023416">
    <property type="entry name" value="Transthyretin/HIU_hydrolase_d"/>
</dbReference>
<dbReference type="GO" id="GO:0033971">
    <property type="term" value="F:hydroxyisourate hydrolase activity"/>
    <property type="evidence" value="ECO:0007669"/>
    <property type="project" value="UniProtKB-EC"/>
</dbReference>
<accession>A0A952FK25</accession>
<keyword evidence="6 8" id="KW-0378">Hydrolase</keyword>
<dbReference type="PROSITE" id="PS00769">
    <property type="entry name" value="TRANSTHYRETIN_2"/>
    <property type="match status" value="1"/>
</dbReference>
<feature type="binding site" evidence="7">
    <location>
        <position position="15"/>
    </location>
    <ligand>
        <name>substrate</name>
    </ligand>
</feature>
<comment type="similarity">
    <text evidence="3 8">Belongs to the transthyretin family. 5-hydroxyisourate hydrolase subfamily.</text>
</comment>
<dbReference type="NCBIfam" id="TIGR02962">
    <property type="entry name" value="hdxy_isourate"/>
    <property type="match status" value="1"/>
</dbReference>
<dbReference type="InterPro" id="IPR036817">
    <property type="entry name" value="Transthyretin/HIU_hydrolase_sf"/>
</dbReference>
<dbReference type="PANTHER" id="PTHR10395:SF7">
    <property type="entry name" value="5-HYDROXYISOURATE HYDROLASE"/>
    <property type="match status" value="1"/>
</dbReference>
<evidence type="ECO:0000256" key="1">
    <source>
        <dbReference type="ARBA" id="ARBA00001043"/>
    </source>
</evidence>
<keyword evidence="5 8" id="KW-0659">Purine metabolism</keyword>
<evidence type="ECO:0000256" key="7">
    <source>
        <dbReference type="PIRSR" id="PIRSR600895-51"/>
    </source>
</evidence>
<name>A0A952FK25_9PROT</name>
<evidence type="ECO:0000256" key="8">
    <source>
        <dbReference type="RuleBase" id="RU361270"/>
    </source>
</evidence>
<comment type="function">
    <text evidence="2">Catalyzes the hydrolysis of 5-hydroxyisourate (HIU) to 2-oxo-4-hydroxy-4-carboxy-5-ureidoimidazoline (OHCU).</text>
</comment>
<evidence type="ECO:0000256" key="6">
    <source>
        <dbReference type="ARBA" id="ARBA00022801"/>
    </source>
</evidence>
<dbReference type="CDD" id="cd05822">
    <property type="entry name" value="TLP_HIUase"/>
    <property type="match status" value="1"/>
</dbReference>
<comment type="catalytic activity">
    <reaction evidence="1 8">
        <text>5-hydroxyisourate + H2O = 5-hydroxy-2-oxo-4-ureido-2,5-dihydro-1H-imidazole-5-carboxylate + H(+)</text>
        <dbReference type="Rhea" id="RHEA:23736"/>
        <dbReference type="ChEBI" id="CHEBI:15377"/>
        <dbReference type="ChEBI" id="CHEBI:15378"/>
        <dbReference type="ChEBI" id="CHEBI:18072"/>
        <dbReference type="ChEBI" id="CHEBI:58639"/>
        <dbReference type="EC" id="3.5.2.17"/>
    </reaction>
</comment>
<evidence type="ECO:0000259" key="9">
    <source>
        <dbReference type="Pfam" id="PF00576"/>
    </source>
</evidence>
<dbReference type="Gene3D" id="2.60.40.180">
    <property type="entry name" value="Transthyretin/hydroxyisourate hydrolase domain"/>
    <property type="match status" value="1"/>
</dbReference>
<comment type="caution">
    <text evidence="10">The sequence shown here is derived from an EMBL/GenBank/DDBJ whole genome shotgun (WGS) entry which is preliminary data.</text>
</comment>
<dbReference type="PANTHER" id="PTHR10395">
    <property type="entry name" value="URICASE AND TRANSTHYRETIN-RELATED"/>
    <property type="match status" value="1"/>
</dbReference>
<dbReference type="GO" id="GO:0006144">
    <property type="term" value="P:purine nucleobase metabolic process"/>
    <property type="evidence" value="ECO:0007669"/>
    <property type="project" value="UniProtKB-KW"/>
</dbReference>
<evidence type="ECO:0000256" key="3">
    <source>
        <dbReference type="ARBA" id="ARBA00009850"/>
    </source>
</evidence>
<protein>
    <recommendedName>
        <fullName evidence="8">5-hydroxyisourate hydrolase</fullName>
        <shortName evidence="8">HIU hydrolase</shortName>
        <shortName evidence="8">HIUHase</shortName>
        <ecNumber evidence="8">3.5.2.17</ecNumber>
    </recommendedName>
</protein>
<dbReference type="InterPro" id="IPR023418">
    <property type="entry name" value="Thyroxine_BS"/>
</dbReference>
<sequence>MAEHTASHQGRLTTHVLDTAHGRPGMGIGVALYRLDGDRRTLVVETRTNTDGRCDAPLLAGDAFRPGTYELVFATGSYFQTAGVTVSDPPFLDQVPIRFGIAHADQHYHVPLLISPWSYSTYRGS</sequence>
<dbReference type="InterPro" id="IPR023419">
    <property type="entry name" value="Transthyretin_CS"/>
</dbReference>
<gene>
    <name evidence="10" type="primary">uraH</name>
    <name evidence="10" type="ORF">JF625_01245</name>
</gene>
<feature type="binding site" evidence="7">
    <location>
        <position position="53"/>
    </location>
    <ligand>
        <name>substrate</name>
    </ligand>
</feature>
<dbReference type="PRINTS" id="PR00189">
    <property type="entry name" value="TRNSTHYRETIN"/>
</dbReference>
<proteinExistence type="inferred from homology"/>
<evidence type="ECO:0000256" key="4">
    <source>
        <dbReference type="ARBA" id="ARBA00011881"/>
    </source>
</evidence>
<feature type="domain" description="Transthyretin/hydroxyisourate hydrolase" evidence="9">
    <location>
        <begin position="12"/>
        <end position="124"/>
    </location>
</feature>
<dbReference type="InterPro" id="IPR014306">
    <property type="entry name" value="Hydroxyisourate_hydrolase"/>
</dbReference>
<evidence type="ECO:0000256" key="2">
    <source>
        <dbReference type="ARBA" id="ARBA00002704"/>
    </source>
</evidence>
<dbReference type="Pfam" id="PF00576">
    <property type="entry name" value="Transthyretin"/>
    <property type="match status" value="1"/>
</dbReference>
<evidence type="ECO:0000256" key="5">
    <source>
        <dbReference type="ARBA" id="ARBA00022631"/>
    </source>
</evidence>
<dbReference type="PROSITE" id="PS00768">
    <property type="entry name" value="TRANSTHYRETIN_1"/>
    <property type="match status" value="1"/>
</dbReference>
<reference evidence="10" key="1">
    <citation type="submission" date="2020-06" db="EMBL/GenBank/DDBJ databases">
        <title>Stable isotope informed genome-resolved metagenomics uncovers potential trophic interactions in rhizosphere soil.</title>
        <authorList>
            <person name="Starr E.P."/>
            <person name="Shi S."/>
            <person name="Blazewicz S.J."/>
            <person name="Koch B.J."/>
            <person name="Probst A.J."/>
            <person name="Hungate B.A."/>
            <person name="Pett-Ridge J."/>
            <person name="Firestone M.K."/>
            <person name="Banfield J.F."/>
        </authorList>
    </citation>
    <scope>NUCLEOTIDE SEQUENCE</scope>
    <source>
        <strain evidence="10">YM_69_17</strain>
    </source>
</reference>
<organism evidence="10 11">
    <name type="scientific">Inquilinus limosus</name>
    <dbReference type="NCBI Taxonomy" id="171674"/>
    <lineage>
        <taxon>Bacteria</taxon>
        <taxon>Pseudomonadati</taxon>
        <taxon>Pseudomonadota</taxon>
        <taxon>Alphaproteobacteria</taxon>
        <taxon>Rhodospirillales</taxon>
        <taxon>Rhodospirillaceae</taxon>
        <taxon>Inquilinus</taxon>
    </lineage>
</organism>
<dbReference type="AlphaFoldDB" id="A0A952FK25"/>
<dbReference type="Proteomes" id="UP000700706">
    <property type="component" value="Unassembled WGS sequence"/>
</dbReference>
<dbReference type="FunFam" id="2.60.40.180:FF:000005">
    <property type="entry name" value="5-hydroxyisourate hydrolase"/>
    <property type="match status" value="1"/>
</dbReference>
<dbReference type="InterPro" id="IPR000895">
    <property type="entry name" value="Transthyretin/HIU_hydrolase"/>
</dbReference>
<dbReference type="EC" id="3.5.2.17" evidence="8"/>
<dbReference type="EMBL" id="JAEKLZ010000048">
    <property type="protein sequence ID" value="MBW8723769.1"/>
    <property type="molecule type" value="Genomic_DNA"/>
</dbReference>
<dbReference type="SUPFAM" id="SSF49472">
    <property type="entry name" value="Transthyretin (synonym: prealbumin)"/>
    <property type="match status" value="1"/>
</dbReference>
<evidence type="ECO:0000313" key="10">
    <source>
        <dbReference type="EMBL" id="MBW8723769.1"/>
    </source>
</evidence>
<feature type="binding site" evidence="7">
    <location>
        <position position="122"/>
    </location>
    <ligand>
        <name>substrate</name>
    </ligand>
</feature>